<feature type="transmembrane region" description="Helical" evidence="1">
    <location>
        <begin position="21"/>
        <end position="44"/>
    </location>
</feature>
<feature type="transmembrane region" description="Helical" evidence="1">
    <location>
        <begin position="56"/>
        <end position="78"/>
    </location>
</feature>
<reference evidence="2 3" key="1">
    <citation type="journal article" date="2009" name="PLoS Genet.">
        <title>Genomic analysis of the basal lineage fungus Rhizopus oryzae reveals a whole-genome duplication.</title>
        <authorList>
            <person name="Ma L.-J."/>
            <person name="Ibrahim A.S."/>
            <person name="Skory C."/>
            <person name="Grabherr M.G."/>
            <person name="Burger G."/>
            <person name="Butler M."/>
            <person name="Elias M."/>
            <person name="Idnurm A."/>
            <person name="Lang B.F."/>
            <person name="Sone T."/>
            <person name="Abe A."/>
            <person name="Calvo S.E."/>
            <person name="Corrochano L.M."/>
            <person name="Engels R."/>
            <person name="Fu J."/>
            <person name="Hansberg W."/>
            <person name="Kim J.-M."/>
            <person name="Kodira C.D."/>
            <person name="Koehrsen M.J."/>
            <person name="Liu B."/>
            <person name="Miranda-Saavedra D."/>
            <person name="O'Leary S."/>
            <person name="Ortiz-Castellanos L."/>
            <person name="Poulter R."/>
            <person name="Rodriguez-Romero J."/>
            <person name="Ruiz-Herrera J."/>
            <person name="Shen Y.-Q."/>
            <person name="Zeng Q."/>
            <person name="Galagan J."/>
            <person name="Birren B.W."/>
            <person name="Cuomo C.A."/>
            <person name="Wickes B.L."/>
        </authorList>
    </citation>
    <scope>NUCLEOTIDE SEQUENCE [LARGE SCALE GENOMIC DNA]</scope>
    <source>
        <strain evidence="3">RA 99-880 / ATCC MYA-4621 / FGSC 9543 / NRRL 43880</strain>
    </source>
</reference>
<dbReference type="EMBL" id="CH476736">
    <property type="protein sequence ID" value="EIE82258.1"/>
    <property type="molecule type" value="Genomic_DNA"/>
</dbReference>
<dbReference type="VEuPathDB" id="FungiDB:RO3G_06963"/>
<evidence type="ECO:0000256" key="1">
    <source>
        <dbReference type="SAM" id="Phobius"/>
    </source>
</evidence>
<keyword evidence="3" id="KW-1185">Reference proteome</keyword>
<name>I1C1C8_RHIO9</name>
<dbReference type="OrthoDB" id="10280151at2759"/>
<accession>I1C1C8</accession>
<keyword evidence="1" id="KW-0472">Membrane</keyword>
<sequence>MSNLSRESWATWVEDNLGFPFWCKIAAICVNIGFIWRTTISIYVKSSGIYNLDTEHLIHILIDGIMLLCLMFDFLVLTKAPILYIHWRPGWAQLFELISIVEELCQLSNTIQHLTIVVSGLRDYFLCAFYIAVAHFHQKQMHKNLSARQQQQFRLPLRNHSVNP</sequence>
<dbReference type="GeneID" id="93613934"/>
<keyword evidence="1" id="KW-0812">Transmembrane</keyword>
<organism evidence="2 3">
    <name type="scientific">Rhizopus delemar (strain RA 99-880 / ATCC MYA-4621 / FGSC 9543 / NRRL 43880)</name>
    <name type="common">Mucormycosis agent</name>
    <name type="synonym">Rhizopus arrhizus var. delemar</name>
    <dbReference type="NCBI Taxonomy" id="246409"/>
    <lineage>
        <taxon>Eukaryota</taxon>
        <taxon>Fungi</taxon>
        <taxon>Fungi incertae sedis</taxon>
        <taxon>Mucoromycota</taxon>
        <taxon>Mucoromycotina</taxon>
        <taxon>Mucoromycetes</taxon>
        <taxon>Mucorales</taxon>
        <taxon>Mucorineae</taxon>
        <taxon>Rhizopodaceae</taxon>
        <taxon>Rhizopus</taxon>
    </lineage>
</organism>
<dbReference type="InParanoid" id="I1C1C8"/>
<dbReference type="AlphaFoldDB" id="I1C1C8"/>
<protein>
    <submittedName>
        <fullName evidence="2">Uncharacterized protein</fullName>
    </submittedName>
</protein>
<gene>
    <name evidence="2" type="ORF">RO3G_06963</name>
</gene>
<dbReference type="OMA" id="LMYMIRT"/>
<evidence type="ECO:0000313" key="3">
    <source>
        <dbReference type="Proteomes" id="UP000009138"/>
    </source>
</evidence>
<evidence type="ECO:0000313" key="2">
    <source>
        <dbReference type="EMBL" id="EIE82258.1"/>
    </source>
</evidence>
<dbReference type="RefSeq" id="XP_067517654.1">
    <property type="nucleotide sequence ID" value="XM_067661553.1"/>
</dbReference>
<keyword evidence="1" id="KW-1133">Transmembrane helix</keyword>
<dbReference type="Proteomes" id="UP000009138">
    <property type="component" value="Unassembled WGS sequence"/>
</dbReference>
<proteinExistence type="predicted"/>